<dbReference type="PANTHER" id="PTHR43884">
    <property type="entry name" value="ACYL-COA DEHYDROGENASE"/>
    <property type="match status" value="1"/>
</dbReference>
<sequence>MAIMESEAKNVLKDLLYNQLKPLVRKIDAKAYYPREFLENIGKYGFLLSAGLSKKEVLSREIQLVEETAKICMTTAFTLWCHLAALTYLRTCENSYLKNEVLPLLENGKTLGGTGLSNPMKYYDGLESLHLKAERTRKGYIINGHLPSVSNLGPNHWFGIIASVNEKQRIMAFVPCHAQGLALKEKLDYLGMNGSATYACTFNDVFIPDQWMISEHADDFVRKIRPIFLIYQIPLGLGVTAASIQSMKKIQNKQNGCNRYLSIQPEELENELISIRKEIYRLVQSPDLTQHCEDLLRIRLNVTYLTLKAVHGSMLHHGGAGYLQQSDPSRRLRESYFLANLTPTVKHLEKLLNK</sequence>
<dbReference type="AlphaFoldDB" id="A0A1B7KUA6"/>
<gene>
    <name evidence="1" type="ORF">A7K69_18480</name>
</gene>
<dbReference type="InterPro" id="IPR009100">
    <property type="entry name" value="AcylCoA_DH/oxidase_NM_dom_sf"/>
</dbReference>
<dbReference type="Gene3D" id="2.40.110.10">
    <property type="entry name" value="Butyryl-CoA Dehydrogenase, subunit A, domain 2"/>
    <property type="match status" value="1"/>
</dbReference>
<dbReference type="Gene3D" id="1.10.540.10">
    <property type="entry name" value="Acyl-CoA dehydrogenase/oxidase, N-terminal domain"/>
    <property type="match status" value="1"/>
</dbReference>
<dbReference type="RefSeq" id="WP_064550764.1">
    <property type="nucleotide sequence ID" value="NZ_LXMA01000011.1"/>
</dbReference>
<name>A0A1B7KUA6_PARTM</name>
<evidence type="ECO:0000313" key="1">
    <source>
        <dbReference type="EMBL" id="OAT73651.1"/>
    </source>
</evidence>
<protein>
    <submittedName>
        <fullName evidence="1">Acyl-CoA dehydrogenase</fullName>
    </submittedName>
</protein>
<dbReference type="OrthoDB" id="2564795at2"/>
<dbReference type="InterPro" id="IPR046373">
    <property type="entry name" value="Acyl-CoA_Oxase/DH_mid-dom_sf"/>
</dbReference>
<comment type="caution">
    <text evidence="1">The sequence shown here is derived from an EMBL/GenBank/DDBJ whole genome shotgun (WGS) entry which is preliminary data.</text>
</comment>
<organism evidence="1 2">
    <name type="scientific">Parageobacillus thermoglucosidasius</name>
    <name type="common">Geobacillus thermoglucosidasius</name>
    <dbReference type="NCBI Taxonomy" id="1426"/>
    <lineage>
        <taxon>Bacteria</taxon>
        <taxon>Bacillati</taxon>
        <taxon>Bacillota</taxon>
        <taxon>Bacilli</taxon>
        <taxon>Bacillales</taxon>
        <taxon>Anoxybacillaceae</taxon>
        <taxon>Parageobacillus</taxon>
    </lineage>
</organism>
<dbReference type="InterPro" id="IPR037069">
    <property type="entry name" value="AcylCoA_DH/ox_N_sf"/>
</dbReference>
<dbReference type="SUPFAM" id="SSF56645">
    <property type="entry name" value="Acyl-CoA dehydrogenase NM domain-like"/>
    <property type="match status" value="1"/>
</dbReference>
<evidence type="ECO:0000313" key="2">
    <source>
        <dbReference type="Proteomes" id="UP000078290"/>
    </source>
</evidence>
<dbReference type="GO" id="GO:0003995">
    <property type="term" value="F:acyl-CoA dehydrogenase activity"/>
    <property type="evidence" value="ECO:0007669"/>
    <property type="project" value="TreeGrafter"/>
</dbReference>
<reference evidence="2" key="1">
    <citation type="submission" date="2016-05" db="EMBL/GenBank/DDBJ databases">
        <authorList>
            <person name="Wang W."/>
            <person name="Zhu L."/>
        </authorList>
    </citation>
    <scope>NUCLEOTIDE SEQUENCE [LARGE SCALE GENOMIC DNA]</scope>
    <source>
        <strain evidence="2">W-2</strain>
    </source>
</reference>
<dbReference type="EMBL" id="LXMA01000011">
    <property type="protein sequence ID" value="OAT73651.1"/>
    <property type="molecule type" value="Genomic_DNA"/>
</dbReference>
<dbReference type="PANTHER" id="PTHR43884:SF12">
    <property type="entry name" value="ISOVALERYL-COA DEHYDROGENASE, MITOCHONDRIAL-RELATED"/>
    <property type="match status" value="1"/>
</dbReference>
<dbReference type="Proteomes" id="UP000078290">
    <property type="component" value="Unassembled WGS sequence"/>
</dbReference>
<dbReference type="GO" id="GO:0050660">
    <property type="term" value="F:flavin adenine dinucleotide binding"/>
    <property type="evidence" value="ECO:0007669"/>
    <property type="project" value="InterPro"/>
</dbReference>
<proteinExistence type="predicted"/>
<accession>A0A1B7KUA6</accession>